<reference evidence="12 13" key="1">
    <citation type="journal article" date="2015" name="Genome Announc.">
        <title>Complete Genome Sequence of 'Candidatus Liberibacter africanus,' a Bacterium Associated with Citrus Huanglongbing.</title>
        <authorList>
            <person name="Lin H."/>
            <person name="Pietersen G."/>
            <person name="Han C."/>
            <person name="Read D.A."/>
            <person name="Lou B."/>
            <person name="Gupta G."/>
            <person name="Civerolo E.L."/>
        </authorList>
    </citation>
    <scope>NUCLEOTIDE SEQUENCE [LARGE SCALE GENOMIC DNA]</scope>
    <source>
        <strain evidence="12 13">PTSAPSY</strain>
    </source>
</reference>
<dbReference type="GO" id="GO:0005886">
    <property type="term" value="C:plasma membrane"/>
    <property type="evidence" value="ECO:0007669"/>
    <property type="project" value="UniProtKB-SubCell"/>
</dbReference>
<keyword evidence="10" id="KW-0448">Lipopolysaccharide biosynthesis</keyword>
<keyword evidence="5 10" id="KW-0808">Transferase</keyword>
<feature type="site" description="Transition state stabilizer" evidence="9">
    <location>
        <position position="133"/>
    </location>
</feature>
<evidence type="ECO:0000313" key="12">
    <source>
        <dbReference type="EMBL" id="AKK19955.1"/>
    </source>
</evidence>
<evidence type="ECO:0000259" key="11">
    <source>
        <dbReference type="Pfam" id="PF04413"/>
    </source>
</evidence>
<dbReference type="UniPathway" id="UPA00958"/>
<sequence length="440" mass="50557">MAVVLSDILLVIYRLGGMIFMLFLFFYRLFINKEKKRRLVEKLGYPTVERPMGPLIWFHAASVGETVVLVRLIREIRKRNINVLLTTRTVTSARVARQYLDKESIYQYAPLDIQCSLSRFLEYWNPDCMILSESEIWPLTVFELSRRCIPQIIVNGRMSSRSFKNWSFFRSFAKKLFRQFSLVLVQSECDFKRYQELGVQKLVVSGNLKIDAESLPYDQEALSLYKRAIEGRCTWAAISTFKGEEDVAVYVHNFIKYRKDILTIIVPRHPKRCDLVERILVAQGFKVARRSRGDALDADVDIFLGDTIGEMGLYLRMTEIAFIGRSFCATGGQNPLEAIMLGCAVLSGPNVENFHDIYLKMVSSGSVCMVEEVETLANTVYSLLSQSKLRYKMINTAMNEVKKMQGPLDITLHSLDPYINPLVFQNQLFSKAPSFKKESI</sequence>
<keyword evidence="10" id="KW-0472">Membrane</keyword>
<comment type="pathway">
    <text evidence="2 10">Bacterial outer membrane biogenesis; LPS core biosynthesis.</text>
</comment>
<protein>
    <recommendedName>
        <fullName evidence="4 10">3-deoxy-D-manno-octulosonic acid transferase</fullName>
        <shortName evidence="10">Kdo transferase</shortName>
        <ecNumber evidence="3 10">2.4.99.12</ecNumber>
    </recommendedName>
    <alternativeName>
        <fullName evidence="6 10">Lipid IV(A) 3-deoxy-D-manno-octulosonic acid transferase</fullName>
    </alternativeName>
</protein>
<keyword evidence="10" id="KW-1003">Cell membrane</keyword>
<evidence type="ECO:0000256" key="8">
    <source>
        <dbReference type="PIRSR" id="PIRSR639901-1"/>
    </source>
</evidence>
<feature type="transmembrane region" description="Helical" evidence="10">
    <location>
        <begin position="12"/>
        <end position="31"/>
    </location>
</feature>
<dbReference type="GO" id="GO:0009244">
    <property type="term" value="P:lipopolysaccharide core region biosynthetic process"/>
    <property type="evidence" value="ECO:0007669"/>
    <property type="project" value="UniProtKB-UniRule"/>
</dbReference>
<evidence type="ECO:0000256" key="7">
    <source>
        <dbReference type="ARBA" id="ARBA00049183"/>
    </source>
</evidence>
<dbReference type="Gene3D" id="3.40.50.11720">
    <property type="entry name" value="3-Deoxy-D-manno-octulosonic-acid transferase, N-terminal domain"/>
    <property type="match status" value="1"/>
</dbReference>
<dbReference type="InterPro" id="IPR038107">
    <property type="entry name" value="Glycos_transf_N_sf"/>
</dbReference>
<evidence type="ECO:0000256" key="5">
    <source>
        <dbReference type="ARBA" id="ARBA00022679"/>
    </source>
</evidence>
<dbReference type="KEGG" id="lau:G293_01615"/>
<evidence type="ECO:0000256" key="2">
    <source>
        <dbReference type="ARBA" id="ARBA00004713"/>
    </source>
</evidence>
<name>A0A0G3I414_LIBAF</name>
<dbReference type="EMBL" id="CP004021">
    <property type="protein sequence ID" value="AKK19955.1"/>
    <property type="molecule type" value="Genomic_DNA"/>
</dbReference>
<dbReference type="InterPro" id="IPR039901">
    <property type="entry name" value="Kdotransferase"/>
</dbReference>
<dbReference type="EC" id="2.4.99.12" evidence="3 10"/>
<evidence type="ECO:0000256" key="10">
    <source>
        <dbReference type="RuleBase" id="RU365103"/>
    </source>
</evidence>
<dbReference type="GO" id="GO:0009245">
    <property type="term" value="P:lipid A biosynthetic process"/>
    <property type="evidence" value="ECO:0007669"/>
    <property type="project" value="TreeGrafter"/>
</dbReference>
<comment type="similarity">
    <text evidence="10">Belongs to the glycosyltransferase group 1 family.</text>
</comment>
<gene>
    <name evidence="12" type="ORF">G293_01615</name>
</gene>
<dbReference type="Proteomes" id="UP000035503">
    <property type="component" value="Chromosome"/>
</dbReference>
<proteinExistence type="inferred from homology"/>
<dbReference type="InterPro" id="IPR007507">
    <property type="entry name" value="Glycos_transf_N"/>
</dbReference>
<keyword evidence="13" id="KW-1185">Reference proteome</keyword>
<dbReference type="STRING" id="1277257.G293_01615"/>
<dbReference type="PANTHER" id="PTHR42755:SF1">
    <property type="entry name" value="3-DEOXY-D-MANNO-OCTULOSONIC ACID TRANSFERASE, MITOCHONDRIAL-RELATED"/>
    <property type="match status" value="1"/>
</dbReference>
<dbReference type="Pfam" id="PF04413">
    <property type="entry name" value="Glycos_transf_N"/>
    <property type="match status" value="1"/>
</dbReference>
<keyword evidence="10" id="KW-1133">Transmembrane helix</keyword>
<comment type="catalytic activity">
    <reaction evidence="7 10">
        <text>lipid IVA (E. coli) + CMP-3-deoxy-beta-D-manno-octulosonate = alpha-Kdo-(2-&gt;6)-lipid IVA (E. coli) + CMP + H(+)</text>
        <dbReference type="Rhea" id="RHEA:28066"/>
        <dbReference type="ChEBI" id="CHEBI:15378"/>
        <dbReference type="ChEBI" id="CHEBI:58603"/>
        <dbReference type="ChEBI" id="CHEBI:60364"/>
        <dbReference type="ChEBI" id="CHEBI:60377"/>
        <dbReference type="ChEBI" id="CHEBI:85987"/>
        <dbReference type="EC" id="2.4.99.12"/>
    </reaction>
</comment>
<evidence type="ECO:0000256" key="4">
    <source>
        <dbReference type="ARBA" id="ARBA00019077"/>
    </source>
</evidence>
<evidence type="ECO:0000256" key="1">
    <source>
        <dbReference type="ARBA" id="ARBA00003394"/>
    </source>
</evidence>
<accession>A0A0G3I414</accession>
<dbReference type="OrthoDB" id="9789797at2"/>
<evidence type="ECO:0000256" key="3">
    <source>
        <dbReference type="ARBA" id="ARBA00012621"/>
    </source>
</evidence>
<dbReference type="PANTHER" id="PTHR42755">
    <property type="entry name" value="3-DEOXY-MANNO-OCTULOSONATE CYTIDYLYLTRANSFERASE"/>
    <property type="match status" value="1"/>
</dbReference>
<organism evidence="12 13">
    <name type="scientific">Candidatus Liberibacter africanus PTSAPSY</name>
    <dbReference type="NCBI Taxonomy" id="1277257"/>
    <lineage>
        <taxon>Bacteria</taxon>
        <taxon>Pseudomonadati</taxon>
        <taxon>Pseudomonadota</taxon>
        <taxon>Alphaproteobacteria</taxon>
        <taxon>Hyphomicrobiales</taxon>
        <taxon>Rhizobiaceae</taxon>
        <taxon>Liberibacter</taxon>
    </lineage>
</organism>
<feature type="site" description="Transition state stabilizer" evidence="9">
    <location>
        <position position="209"/>
    </location>
</feature>
<dbReference type="PATRIC" id="fig|1277257.4.peg.350"/>
<dbReference type="GO" id="GO:0043842">
    <property type="term" value="F:Kdo transferase activity"/>
    <property type="evidence" value="ECO:0007669"/>
    <property type="project" value="UniProtKB-EC"/>
</dbReference>
<dbReference type="SUPFAM" id="SSF53756">
    <property type="entry name" value="UDP-Glycosyltransferase/glycogen phosphorylase"/>
    <property type="match status" value="1"/>
</dbReference>
<evidence type="ECO:0000256" key="9">
    <source>
        <dbReference type="PIRSR" id="PIRSR639901-2"/>
    </source>
</evidence>
<feature type="active site" description="Proton acceptor" evidence="8">
    <location>
        <position position="65"/>
    </location>
</feature>
<evidence type="ECO:0000313" key="13">
    <source>
        <dbReference type="Proteomes" id="UP000035503"/>
    </source>
</evidence>
<dbReference type="Gene3D" id="3.40.50.2000">
    <property type="entry name" value="Glycogen Phosphorylase B"/>
    <property type="match status" value="1"/>
</dbReference>
<comment type="function">
    <text evidence="1 10">Involved in lipopolysaccharide (LPS) biosynthesis. Catalyzes the transfer of 3-deoxy-D-manno-octulosonate (Kdo) residue(s) from CMP-Kdo to lipid IV(A), the tetraacyldisaccharide-1,4'-bisphosphate precursor of lipid A.</text>
</comment>
<comment type="subcellular location">
    <subcellularLocation>
        <location evidence="10">Cell membrane</location>
    </subcellularLocation>
</comment>
<keyword evidence="10" id="KW-0812">Transmembrane</keyword>
<dbReference type="AlphaFoldDB" id="A0A0G3I414"/>
<feature type="domain" description="3-deoxy-D-manno-octulosonic-acid transferase N-terminal" evidence="11">
    <location>
        <begin position="38"/>
        <end position="211"/>
    </location>
</feature>
<evidence type="ECO:0000256" key="6">
    <source>
        <dbReference type="ARBA" id="ARBA00031445"/>
    </source>
</evidence>